<name>A0A438JZG3_VITVI</name>
<feature type="region of interest" description="Disordered" evidence="1">
    <location>
        <begin position="99"/>
        <end position="128"/>
    </location>
</feature>
<evidence type="ECO:0000256" key="1">
    <source>
        <dbReference type="SAM" id="MobiDB-lite"/>
    </source>
</evidence>
<dbReference type="Proteomes" id="UP000288805">
    <property type="component" value="Unassembled WGS sequence"/>
</dbReference>
<evidence type="ECO:0000313" key="2">
    <source>
        <dbReference type="EMBL" id="RVX14351.1"/>
    </source>
</evidence>
<organism evidence="2 3">
    <name type="scientific">Vitis vinifera</name>
    <name type="common">Grape</name>
    <dbReference type="NCBI Taxonomy" id="29760"/>
    <lineage>
        <taxon>Eukaryota</taxon>
        <taxon>Viridiplantae</taxon>
        <taxon>Streptophyta</taxon>
        <taxon>Embryophyta</taxon>
        <taxon>Tracheophyta</taxon>
        <taxon>Spermatophyta</taxon>
        <taxon>Magnoliopsida</taxon>
        <taxon>eudicotyledons</taxon>
        <taxon>Gunneridae</taxon>
        <taxon>Pentapetalae</taxon>
        <taxon>rosids</taxon>
        <taxon>Vitales</taxon>
        <taxon>Vitaceae</taxon>
        <taxon>Viteae</taxon>
        <taxon>Vitis</taxon>
    </lineage>
</organism>
<evidence type="ECO:0000313" key="3">
    <source>
        <dbReference type="Proteomes" id="UP000288805"/>
    </source>
</evidence>
<gene>
    <name evidence="2" type="ORF">CK203_017150</name>
</gene>
<feature type="compositionally biased region" description="Basic and acidic residues" evidence="1">
    <location>
        <begin position="105"/>
        <end position="128"/>
    </location>
</feature>
<comment type="caution">
    <text evidence="2">The sequence shown here is derived from an EMBL/GenBank/DDBJ whole genome shotgun (WGS) entry which is preliminary data.</text>
</comment>
<dbReference type="AlphaFoldDB" id="A0A438JZG3"/>
<reference evidence="2 3" key="1">
    <citation type="journal article" date="2018" name="PLoS Genet.">
        <title>Population sequencing reveals clonal diversity and ancestral inbreeding in the grapevine cultivar Chardonnay.</title>
        <authorList>
            <person name="Roach M.J."/>
            <person name="Johnson D.L."/>
            <person name="Bohlmann J."/>
            <person name="van Vuuren H.J."/>
            <person name="Jones S.J."/>
            <person name="Pretorius I.S."/>
            <person name="Schmidt S.A."/>
            <person name="Borneman A.R."/>
        </authorList>
    </citation>
    <scope>NUCLEOTIDE SEQUENCE [LARGE SCALE GENOMIC DNA]</scope>
    <source>
        <strain evidence="3">cv. Chardonnay</strain>
        <tissue evidence="2">Leaf</tissue>
    </source>
</reference>
<protein>
    <recommendedName>
        <fullName evidence="4">Retrovirus-related Pol polyprotein from transposon TNT 1-94</fullName>
    </recommendedName>
</protein>
<dbReference type="EMBL" id="QGNW01000021">
    <property type="protein sequence ID" value="RVX14351.1"/>
    <property type="molecule type" value="Genomic_DNA"/>
</dbReference>
<sequence>MTRGGKRFYITFIDDYSRSTLELVGEAILSACHIQNRIPYKKTGPKTFDAMFIGYAENSVAHRFLVTKSENNLVDVNTIIETKNADFFENIFPMKLNGEQQVQKTSRDKSIEPSEFEPRRSKRDRKETNLGDGFYTFLIDEDPRSYKEAITSPMHHSGRRPLTVKSNQ</sequence>
<feature type="region of interest" description="Disordered" evidence="1">
    <location>
        <begin position="149"/>
        <end position="168"/>
    </location>
</feature>
<accession>A0A438JZG3</accession>
<evidence type="ECO:0008006" key="4">
    <source>
        <dbReference type="Google" id="ProtNLM"/>
    </source>
</evidence>
<proteinExistence type="predicted"/>